<evidence type="ECO:0000313" key="3">
    <source>
        <dbReference type="Proteomes" id="UP000228921"/>
    </source>
</evidence>
<accession>A0A2M8NYN0</accession>
<dbReference type="Proteomes" id="UP000228921">
    <property type="component" value="Unassembled WGS sequence"/>
</dbReference>
<reference evidence="2 3" key="1">
    <citation type="submission" date="2017-11" db="EMBL/GenBank/DDBJ databases">
        <title>Evolution of Phototrophy in the Chloroflexi Phylum Driven by Horizontal Gene Transfer.</title>
        <authorList>
            <person name="Ward L.M."/>
            <person name="Hemp J."/>
            <person name="Shih P.M."/>
            <person name="Mcglynn S.E."/>
            <person name="Fischer W."/>
        </authorList>
    </citation>
    <scope>NUCLEOTIDE SEQUENCE [LARGE SCALE GENOMIC DNA]</scope>
    <source>
        <strain evidence="2">CP2_2F</strain>
    </source>
</reference>
<dbReference type="InterPro" id="IPR000182">
    <property type="entry name" value="GNAT_dom"/>
</dbReference>
<feature type="domain" description="N-acetyltransferase" evidence="1">
    <location>
        <begin position="48"/>
        <end position="156"/>
    </location>
</feature>
<dbReference type="Pfam" id="PF00583">
    <property type="entry name" value="Acetyltransf_1"/>
    <property type="match status" value="1"/>
</dbReference>
<dbReference type="EMBL" id="PGTK01000010">
    <property type="protein sequence ID" value="PJF30407.1"/>
    <property type="molecule type" value="Genomic_DNA"/>
</dbReference>
<dbReference type="Gene3D" id="3.40.630.30">
    <property type="match status" value="1"/>
</dbReference>
<gene>
    <name evidence="2" type="ORF">CUN51_07740</name>
</gene>
<comment type="caution">
    <text evidence="2">The sequence shown here is derived from an EMBL/GenBank/DDBJ whole genome shotgun (WGS) entry which is preliminary data.</text>
</comment>
<organism evidence="2 3">
    <name type="scientific">Candidatus Thermofonsia Clade 1 bacterium</name>
    <dbReference type="NCBI Taxonomy" id="2364210"/>
    <lineage>
        <taxon>Bacteria</taxon>
        <taxon>Bacillati</taxon>
        <taxon>Chloroflexota</taxon>
        <taxon>Candidatus Thermofontia</taxon>
        <taxon>Candidatus Thermofonsia Clade 1</taxon>
    </lineage>
</organism>
<dbReference type="SUPFAM" id="SSF55729">
    <property type="entry name" value="Acyl-CoA N-acyltransferases (Nat)"/>
    <property type="match status" value="1"/>
</dbReference>
<protein>
    <recommendedName>
        <fullName evidence="1">N-acetyltransferase domain-containing protein</fullName>
    </recommendedName>
</protein>
<dbReference type="GO" id="GO:0016747">
    <property type="term" value="F:acyltransferase activity, transferring groups other than amino-acyl groups"/>
    <property type="evidence" value="ECO:0007669"/>
    <property type="project" value="InterPro"/>
</dbReference>
<evidence type="ECO:0000259" key="1">
    <source>
        <dbReference type="Pfam" id="PF00583"/>
    </source>
</evidence>
<dbReference type="InterPro" id="IPR016181">
    <property type="entry name" value="Acyl_CoA_acyltransferase"/>
</dbReference>
<name>A0A2M8NYN0_9CHLR</name>
<evidence type="ECO:0000313" key="2">
    <source>
        <dbReference type="EMBL" id="PJF30407.1"/>
    </source>
</evidence>
<proteinExistence type="predicted"/>
<dbReference type="CDD" id="cd04301">
    <property type="entry name" value="NAT_SF"/>
    <property type="match status" value="1"/>
</dbReference>
<dbReference type="AlphaFoldDB" id="A0A2M8NYN0"/>
<sequence>MNKTIELIPYRPEYLAEAAQVIREMLTTPPLHETIALNDVIAQLDADQSREAFGGLVALDEREHVIGGMWWFGLDGQALYERWKPRFTPREAIPIPNGRGVYIANMGIIPSVRNRGLGKYMLRAALNTLEAEYNWIATIAYQAYAASLAVLRGQGFEQLPLQSTQGQGRVALIKYIA</sequence>